<dbReference type="PANTHER" id="PTHR37823:SF4">
    <property type="entry name" value="MENAQUINOL-CYTOCHROME C REDUCTASE CYTOCHROME B_C SUBUNIT"/>
    <property type="match status" value="1"/>
</dbReference>
<reference evidence="10 11" key="1">
    <citation type="journal article" date="2019" name="Int. J. Syst. Evol. Microbiol.">
        <title>The Global Catalogue of Microorganisms (GCM) 10K type strain sequencing project: providing services to taxonomists for standard genome sequencing and annotation.</title>
        <authorList>
            <consortium name="The Broad Institute Genomics Platform"/>
            <consortium name="The Broad Institute Genome Sequencing Center for Infectious Disease"/>
            <person name="Wu L."/>
            <person name="Ma J."/>
        </authorList>
    </citation>
    <scope>NUCLEOTIDE SEQUENCE [LARGE SCALE GENOMIC DNA]</scope>
    <source>
        <strain evidence="10 11">JCM 15395</strain>
    </source>
</reference>
<dbReference type="PANTHER" id="PTHR37823">
    <property type="entry name" value="CYTOCHROME C-553-LIKE"/>
    <property type="match status" value="1"/>
</dbReference>
<dbReference type="Proteomes" id="UP001500866">
    <property type="component" value="Unassembled WGS sequence"/>
</dbReference>
<evidence type="ECO:0000256" key="3">
    <source>
        <dbReference type="ARBA" id="ARBA00022723"/>
    </source>
</evidence>
<name>A0ABN1G1K1_9BACI</name>
<dbReference type="PIRSF" id="PIRSF000025">
    <property type="entry name" value="Cytc_Bsub_c550"/>
    <property type="match status" value="1"/>
</dbReference>
<keyword evidence="5 6" id="KW-0408">Iron</keyword>
<feature type="compositionally biased region" description="Low complexity" evidence="7">
    <location>
        <begin position="47"/>
        <end position="56"/>
    </location>
</feature>
<dbReference type="SUPFAM" id="SSF46626">
    <property type="entry name" value="Cytochrome c"/>
    <property type="match status" value="1"/>
</dbReference>
<dbReference type="RefSeq" id="WP_343812414.1">
    <property type="nucleotide sequence ID" value="NZ_BAAADS010000012.1"/>
</dbReference>
<keyword evidence="11" id="KW-1185">Reference proteome</keyword>
<dbReference type="InterPro" id="IPR009056">
    <property type="entry name" value="Cyt_c-like_dom"/>
</dbReference>
<feature type="compositionally biased region" description="Basic and acidic residues" evidence="7">
    <location>
        <begin position="34"/>
        <end position="46"/>
    </location>
</feature>
<gene>
    <name evidence="10" type="primary">cccA</name>
    <name evidence="10" type="ORF">GCM10009001_18990</name>
</gene>
<evidence type="ECO:0000256" key="1">
    <source>
        <dbReference type="ARBA" id="ARBA00022448"/>
    </source>
</evidence>
<sequence>MKNNPVIPYAIIAVVGIFLVIIISVVGIDQRQAIEDEHENGGEKQEQSSGESQSGDSKGGETTSTDPAKIFESTCASCHGADLSGGVGPNLQKVGSKYSKKEIRDIIKNGFPDAGMPPGLLQGKEADAVAKWLSQKK</sequence>
<evidence type="ECO:0000259" key="9">
    <source>
        <dbReference type="PROSITE" id="PS51007"/>
    </source>
</evidence>
<keyword evidence="2 6" id="KW-0349">Heme</keyword>
<proteinExistence type="predicted"/>
<accession>A0ABN1G1K1</accession>
<keyword evidence="3 6" id="KW-0479">Metal-binding</keyword>
<feature type="region of interest" description="Disordered" evidence="7">
    <location>
        <begin position="34"/>
        <end position="68"/>
    </location>
</feature>
<keyword evidence="8" id="KW-0472">Membrane</keyword>
<evidence type="ECO:0000256" key="5">
    <source>
        <dbReference type="ARBA" id="ARBA00023004"/>
    </source>
</evidence>
<evidence type="ECO:0000313" key="10">
    <source>
        <dbReference type="EMBL" id="GAA0602276.1"/>
    </source>
</evidence>
<keyword evidence="8" id="KW-0812">Transmembrane</keyword>
<protein>
    <submittedName>
        <fullName evidence="10">Cytochrome c-550</fullName>
    </submittedName>
</protein>
<dbReference type="PROSITE" id="PS51007">
    <property type="entry name" value="CYTC"/>
    <property type="match status" value="1"/>
</dbReference>
<evidence type="ECO:0000256" key="2">
    <source>
        <dbReference type="ARBA" id="ARBA00022617"/>
    </source>
</evidence>
<evidence type="ECO:0000256" key="8">
    <source>
        <dbReference type="SAM" id="Phobius"/>
    </source>
</evidence>
<dbReference type="InterPro" id="IPR012218">
    <property type="entry name" value="Cyt_c_BACSU-c550-type"/>
</dbReference>
<keyword evidence="4" id="KW-0249">Electron transport</keyword>
<dbReference type="InterPro" id="IPR051811">
    <property type="entry name" value="Cytochrome_c550/c551-like"/>
</dbReference>
<dbReference type="InterPro" id="IPR036909">
    <property type="entry name" value="Cyt_c-like_dom_sf"/>
</dbReference>
<evidence type="ECO:0000256" key="4">
    <source>
        <dbReference type="ARBA" id="ARBA00022982"/>
    </source>
</evidence>
<evidence type="ECO:0000256" key="7">
    <source>
        <dbReference type="SAM" id="MobiDB-lite"/>
    </source>
</evidence>
<evidence type="ECO:0000256" key="6">
    <source>
        <dbReference type="PROSITE-ProRule" id="PRU00433"/>
    </source>
</evidence>
<feature type="domain" description="Cytochrome c" evidence="9">
    <location>
        <begin position="55"/>
        <end position="137"/>
    </location>
</feature>
<comment type="caution">
    <text evidence="10">The sequence shown here is derived from an EMBL/GenBank/DDBJ whole genome shotgun (WGS) entry which is preliminary data.</text>
</comment>
<organism evidence="10 11">
    <name type="scientific">Virgibacillus siamensis</name>
    <dbReference type="NCBI Taxonomy" id="480071"/>
    <lineage>
        <taxon>Bacteria</taxon>
        <taxon>Bacillati</taxon>
        <taxon>Bacillota</taxon>
        <taxon>Bacilli</taxon>
        <taxon>Bacillales</taxon>
        <taxon>Bacillaceae</taxon>
        <taxon>Virgibacillus</taxon>
    </lineage>
</organism>
<dbReference type="EMBL" id="BAAADS010000012">
    <property type="protein sequence ID" value="GAA0602276.1"/>
    <property type="molecule type" value="Genomic_DNA"/>
</dbReference>
<dbReference type="Pfam" id="PF13442">
    <property type="entry name" value="Cytochrome_CBB3"/>
    <property type="match status" value="1"/>
</dbReference>
<feature type="transmembrane region" description="Helical" evidence="8">
    <location>
        <begin position="6"/>
        <end position="28"/>
    </location>
</feature>
<evidence type="ECO:0000313" key="11">
    <source>
        <dbReference type="Proteomes" id="UP001500866"/>
    </source>
</evidence>
<keyword evidence="1" id="KW-0813">Transport</keyword>
<dbReference type="Gene3D" id="1.10.760.10">
    <property type="entry name" value="Cytochrome c-like domain"/>
    <property type="match status" value="1"/>
</dbReference>
<keyword evidence="8" id="KW-1133">Transmembrane helix</keyword>